<dbReference type="Proteomes" id="UP000075359">
    <property type="component" value="Unassembled WGS sequence"/>
</dbReference>
<dbReference type="PANTHER" id="PTHR40086:SF1">
    <property type="entry name" value="CELL CYCLE REGULATOR CCRZ"/>
    <property type="match status" value="1"/>
</dbReference>
<keyword evidence="3" id="KW-1185">Reference proteome</keyword>
<dbReference type="InterPro" id="IPR011009">
    <property type="entry name" value="Kinase-like_dom_sf"/>
</dbReference>
<reference evidence="2 3" key="1">
    <citation type="submission" date="2015-11" db="EMBL/GenBank/DDBJ databases">
        <title>Draft genome of Sulfurovum riftiae 1812E, a member of the Epsilonproteobacteria isolated from the tube of the deep-sea hydrothermal vent tubewom Riftia pachyptila.</title>
        <authorList>
            <person name="Vetriani C."/>
            <person name="Giovannelli D."/>
        </authorList>
    </citation>
    <scope>NUCLEOTIDE SEQUENCE [LARGE SCALE GENOMIC DNA]</scope>
    <source>
        <strain evidence="2 3">1812E</strain>
    </source>
</reference>
<dbReference type="RefSeq" id="WP_067329503.1">
    <property type="nucleotide sequence ID" value="NZ_LNKT01000006.1"/>
</dbReference>
<proteinExistence type="predicted"/>
<evidence type="ECO:0000313" key="3">
    <source>
        <dbReference type="Proteomes" id="UP000075359"/>
    </source>
</evidence>
<dbReference type="InterPro" id="IPR052077">
    <property type="entry name" value="CcrZ_PhaseVar_Mediator"/>
</dbReference>
<name>A0A151CHQ4_9BACT</name>
<dbReference type="PANTHER" id="PTHR40086">
    <property type="entry name" value="PHOSPHOTRANSFERASE YTMP-RELATED"/>
    <property type="match status" value="1"/>
</dbReference>
<feature type="domain" description="Aminoglycoside phosphotransferase" evidence="1">
    <location>
        <begin position="25"/>
        <end position="121"/>
    </location>
</feature>
<dbReference type="Pfam" id="PF01636">
    <property type="entry name" value="APH"/>
    <property type="match status" value="2"/>
</dbReference>
<dbReference type="Gene3D" id="3.90.1200.10">
    <property type="match status" value="1"/>
</dbReference>
<sequence>MKLDLSKYPLFQNATLTQPELLSRQGFSNENYTFTAENKKYLLRRFKLPDRDRELEYRVQSLAYENGLAAKPYILDLPNALMICEFLEGEHRDTLETEDIHAIVKVLKKTHALQIDSEPMQLETLFTTIDSRIEELFRAIAAFPQEHVLCHNDPNPKNMIFTASGLKLIDWEFAGINDRYFDLAAVCVEFDLSQRDTELFLDTYFEKEEWHQEKLDAYKTVYKELCKQWFKENT</sequence>
<dbReference type="InterPro" id="IPR002575">
    <property type="entry name" value="Aminoglycoside_PTrfase"/>
</dbReference>
<dbReference type="EMBL" id="LNKT01000006">
    <property type="protein sequence ID" value="KYJ87065.1"/>
    <property type="molecule type" value="Genomic_DNA"/>
</dbReference>
<dbReference type="AlphaFoldDB" id="A0A151CHQ4"/>
<feature type="domain" description="Aminoglycoside phosphotransferase" evidence="1">
    <location>
        <begin position="134"/>
        <end position="217"/>
    </location>
</feature>
<evidence type="ECO:0000259" key="1">
    <source>
        <dbReference type="Pfam" id="PF01636"/>
    </source>
</evidence>
<accession>A0A151CHQ4</accession>
<gene>
    <name evidence="2" type="ORF">AS592_02455</name>
</gene>
<dbReference type="STRING" id="1630136.AS592_02455"/>
<comment type="caution">
    <text evidence="2">The sequence shown here is derived from an EMBL/GenBank/DDBJ whole genome shotgun (WGS) entry which is preliminary data.</text>
</comment>
<dbReference type="Gene3D" id="3.30.200.20">
    <property type="entry name" value="Phosphorylase Kinase, domain 1"/>
    <property type="match status" value="1"/>
</dbReference>
<organism evidence="2 3">
    <name type="scientific">Sulfurovum riftiae</name>
    <dbReference type="NCBI Taxonomy" id="1630136"/>
    <lineage>
        <taxon>Bacteria</taxon>
        <taxon>Pseudomonadati</taxon>
        <taxon>Campylobacterota</taxon>
        <taxon>Epsilonproteobacteria</taxon>
        <taxon>Campylobacterales</taxon>
        <taxon>Sulfurovaceae</taxon>
        <taxon>Sulfurovum</taxon>
    </lineage>
</organism>
<dbReference type="CDD" id="cd05151">
    <property type="entry name" value="ChoK-like"/>
    <property type="match status" value="1"/>
</dbReference>
<protein>
    <recommendedName>
        <fullName evidence="1">Aminoglycoside phosphotransferase domain-containing protein</fullName>
    </recommendedName>
</protein>
<dbReference type="SUPFAM" id="SSF56112">
    <property type="entry name" value="Protein kinase-like (PK-like)"/>
    <property type="match status" value="1"/>
</dbReference>
<evidence type="ECO:0000313" key="2">
    <source>
        <dbReference type="EMBL" id="KYJ87065.1"/>
    </source>
</evidence>